<evidence type="ECO:0000313" key="3">
    <source>
        <dbReference type="Proteomes" id="UP000294194"/>
    </source>
</evidence>
<name>A0A4Q9GN46_9MICO</name>
<proteinExistence type="predicted"/>
<dbReference type="SUPFAM" id="SSF103473">
    <property type="entry name" value="MFS general substrate transporter"/>
    <property type="match status" value="1"/>
</dbReference>
<feature type="transmembrane region" description="Helical" evidence="1">
    <location>
        <begin position="15"/>
        <end position="39"/>
    </location>
</feature>
<feature type="transmembrane region" description="Helical" evidence="1">
    <location>
        <begin position="368"/>
        <end position="387"/>
    </location>
</feature>
<feature type="transmembrane region" description="Helical" evidence="1">
    <location>
        <begin position="247"/>
        <end position="268"/>
    </location>
</feature>
<feature type="transmembrane region" description="Helical" evidence="1">
    <location>
        <begin position="213"/>
        <end position="235"/>
    </location>
</feature>
<comment type="caution">
    <text evidence="2">The sequence shown here is derived from an EMBL/GenBank/DDBJ whole genome shotgun (WGS) entry which is preliminary data.</text>
</comment>
<dbReference type="GO" id="GO:0022857">
    <property type="term" value="F:transmembrane transporter activity"/>
    <property type="evidence" value="ECO:0007669"/>
    <property type="project" value="InterPro"/>
</dbReference>
<evidence type="ECO:0000256" key="1">
    <source>
        <dbReference type="SAM" id="Phobius"/>
    </source>
</evidence>
<evidence type="ECO:0000313" key="2">
    <source>
        <dbReference type="EMBL" id="TBN56065.1"/>
    </source>
</evidence>
<gene>
    <name evidence="2" type="ORF">EYE40_00870</name>
</gene>
<accession>A0A4Q9GN46</accession>
<keyword evidence="1" id="KW-0812">Transmembrane</keyword>
<dbReference type="EMBL" id="SISG01000001">
    <property type="protein sequence ID" value="TBN56065.1"/>
    <property type="molecule type" value="Genomic_DNA"/>
</dbReference>
<feature type="transmembrane region" description="Helical" evidence="1">
    <location>
        <begin position="301"/>
        <end position="325"/>
    </location>
</feature>
<sequence>MTSPLGSVLRTPHTVYLLVTSLVGRLPTAMAALAIVQLVRLQGGDFALAGSMTAVYVVAGAIGQPLLGRWIDSAGQTLVLVVSGVAGAAGFVVMAASTADAPALGLAGALLSGLATAPLEPALRSLWPRLVPDGPQLKAAFSLDAGAQELVFIAGPLLTVLGITAFGATGNLLFAAALGLGGTLAFALDRFSRTMEPVAVESGPRRSPVRDGVFRRVVLFQFGVGFPLGMITIAVTAYGEQRGLPELAGWALSANAVGALIGATVSALRPSALPPYRLLAGYGALLALGYLPLALFGAPEIVWVLLAVLAGVMLPPTLAQVFEFVQKITRPQELTEANAWAVSAINVGAAGGTVAAGLIAEVAGGTSILWMVLTAVTVTAACSLAVLPGRVSRVPIDALK</sequence>
<dbReference type="PANTHER" id="PTHR23542:SF1">
    <property type="entry name" value="MAJOR FACILITATOR SUPERFAMILY (MFS) PROFILE DOMAIN-CONTAINING PROTEIN"/>
    <property type="match status" value="1"/>
</dbReference>
<dbReference type="AlphaFoldDB" id="A0A4Q9GN46"/>
<feature type="transmembrane region" description="Helical" evidence="1">
    <location>
        <begin position="337"/>
        <end position="362"/>
    </location>
</feature>
<dbReference type="RefSeq" id="WP_130980176.1">
    <property type="nucleotide sequence ID" value="NZ_SISG01000001.1"/>
</dbReference>
<feature type="transmembrane region" description="Helical" evidence="1">
    <location>
        <begin position="160"/>
        <end position="188"/>
    </location>
</feature>
<dbReference type="PANTHER" id="PTHR23542">
    <property type="match status" value="1"/>
</dbReference>
<keyword evidence="3" id="KW-1185">Reference proteome</keyword>
<feature type="transmembrane region" description="Helical" evidence="1">
    <location>
        <begin position="73"/>
        <end position="94"/>
    </location>
</feature>
<protein>
    <submittedName>
        <fullName evidence="2">MFS transporter</fullName>
    </submittedName>
</protein>
<dbReference type="InterPro" id="IPR036259">
    <property type="entry name" value="MFS_trans_sf"/>
</dbReference>
<feature type="transmembrane region" description="Helical" evidence="1">
    <location>
        <begin position="46"/>
        <end position="67"/>
    </location>
</feature>
<keyword evidence="1" id="KW-1133">Transmembrane helix</keyword>
<dbReference type="Pfam" id="PF07690">
    <property type="entry name" value="MFS_1"/>
    <property type="match status" value="1"/>
</dbReference>
<organism evidence="2 3">
    <name type="scientific">Glaciihabitans arcticus</name>
    <dbReference type="NCBI Taxonomy" id="2668039"/>
    <lineage>
        <taxon>Bacteria</taxon>
        <taxon>Bacillati</taxon>
        <taxon>Actinomycetota</taxon>
        <taxon>Actinomycetes</taxon>
        <taxon>Micrococcales</taxon>
        <taxon>Microbacteriaceae</taxon>
        <taxon>Glaciihabitans</taxon>
    </lineage>
</organism>
<keyword evidence="1" id="KW-0472">Membrane</keyword>
<dbReference type="InterPro" id="IPR011701">
    <property type="entry name" value="MFS"/>
</dbReference>
<reference evidence="3" key="1">
    <citation type="submission" date="2019-02" db="EMBL/GenBank/DDBJ databases">
        <title>Glaciihabitans arcticus sp. nov., a psychrotolerant bacterium isolated from polar soil.</title>
        <authorList>
            <person name="Dahal R.H."/>
        </authorList>
    </citation>
    <scope>NUCLEOTIDE SEQUENCE [LARGE SCALE GENOMIC DNA]</scope>
    <source>
        <strain evidence="3">RP-3-7</strain>
    </source>
</reference>
<dbReference type="Proteomes" id="UP000294194">
    <property type="component" value="Unassembled WGS sequence"/>
</dbReference>
<feature type="transmembrane region" description="Helical" evidence="1">
    <location>
        <begin position="275"/>
        <end position="295"/>
    </location>
</feature>
<dbReference type="Gene3D" id="1.20.1250.20">
    <property type="entry name" value="MFS general substrate transporter like domains"/>
    <property type="match status" value="1"/>
</dbReference>